<dbReference type="RefSeq" id="XP_038745172.1">
    <property type="nucleotide sequence ID" value="XM_038889360.1"/>
</dbReference>
<dbReference type="EMBL" id="JAATWM020000020">
    <property type="protein sequence ID" value="KAF9875711.1"/>
    <property type="molecule type" value="Genomic_DNA"/>
</dbReference>
<gene>
    <name evidence="2" type="ORF">CkaCkLH20_06643</name>
</gene>
<dbReference type="PANTHER" id="PTHR24148">
    <property type="entry name" value="ANKYRIN REPEAT DOMAIN-CONTAINING PROTEIN 39 HOMOLOG-RELATED"/>
    <property type="match status" value="1"/>
</dbReference>
<accession>A0A9P6I5Z4</accession>
<proteinExistence type="predicted"/>
<dbReference type="PANTHER" id="PTHR24148:SF73">
    <property type="entry name" value="HET DOMAIN PROTEIN (AFU_ORTHOLOGUE AFUA_8G01020)"/>
    <property type="match status" value="1"/>
</dbReference>
<dbReference type="AlphaFoldDB" id="A0A9P6I5Z4"/>
<dbReference type="GeneID" id="62162434"/>
<dbReference type="Pfam" id="PF06985">
    <property type="entry name" value="HET"/>
    <property type="match status" value="1"/>
</dbReference>
<dbReference type="InterPro" id="IPR010730">
    <property type="entry name" value="HET"/>
</dbReference>
<dbReference type="InterPro" id="IPR052895">
    <property type="entry name" value="HetReg/Transcr_Mod"/>
</dbReference>
<dbReference type="Proteomes" id="UP000781932">
    <property type="component" value="Unassembled WGS sequence"/>
</dbReference>
<feature type="domain" description="Heterokaryon incompatibility" evidence="1">
    <location>
        <begin position="110"/>
        <end position="272"/>
    </location>
</feature>
<evidence type="ECO:0000259" key="1">
    <source>
        <dbReference type="Pfam" id="PF06985"/>
    </source>
</evidence>
<name>A0A9P6I5Z4_9PEZI</name>
<evidence type="ECO:0000313" key="2">
    <source>
        <dbReference type="EMBL" id="KAF9875711.1"/>
    </source>
</evidence>
<protein>
    <submittedName>
        <fullName evidence="2">Heterokaryon incompatibility protein</fullName>
    </submittedName>
</protein>
<reference evidence="2" key="2">
    <citation type="submission" date="2020-11" db="EMBL/GenBank/DDBJ databases">
        <title>Whole genome sequencing of Colletotrichum sp.</title>
        <authorList>
            <person name="Li H."/>
        </authorList>
    </citation>
    <scope>NUCLEOTIDE SEQUENCE</scope>
    <source>
        <strain evidence="2">CkLH20</strain>
    </source>
</reference>
<sequence>MPFQYQPLQGEDIRLLAIEPVEGGNSSAPIHCRIEHVDLSAQASSQPFKGQNNVWPEANSTRDVTAIFKDAEDAIALNQAGNDGTLPGDPPPEWNSNDNNLPWRHAWGDFLALSYVWGPPTPVHHIVLEGHQFPVGPNLYQALLHLRQAQRVRQGFKLWIDAICINQEDIAERSAQVGRMRDIYAAAWQVVVWLGPEADDSELAMSALSWIAARNRTPSPYDGFYRESTKIDARPLFIIWGTFKSPLKKAVYKALFSLLSRPYWQRMWILQEVAMARPDAPVVCGKSCLPWRDIHEAALFISNDETRFGRELVGSTRPRILESWSFEFARDRVVQERDWSSERMWNLLTDMTKVQQNQKESTAEVDTRHPFEVLQPLVLARDAKITEEKDRVYGILGIRAIADRVHIVPDYKLPMEVLPIPW</sequence>
<keyword evidence="3" id="KW-1185">Reference proteome</keyword>
<evidence type="ECO:0000313" key="3">
    <source>
        <dbReference type="Proteomes" id="UP000781932"/>
    </source>
</evidence>
<organism evidence="2 3">
    <name type="scientific">Colletotrichum karsti</name>
    <dbReference type="NCBI Taxonomy" id="1095194"/>
    <lineage>
        <taxon>Eukaryota</taxon>
        <taxon>Fungi</taxon>
        <taxon>Dikarya</taxon>
        <taxon>Ascomycota</taxon>
        <taxon>Pezizomycotina</taxon>
        <taxon>Sordariomycetes</taxon>
        <taxon>Hypocreomycetidae</taxon>
        <taxon>Glomerellales</taxon>
        <taxon>Glomerellaceae</taxon>
        <taxon>Colletotrichum</taxon>
        <taxon>Colletotrichum boninense species complex</taxon>
    </lineage>
</organism>
<comment type="caution">
    <text evidence="2">The sequence shown here is derived from an EMBL/GenBank/DDBJ whole genome shotgun (WGS) entry which is preliminary data.</text>
</comment>
<reference evidence="2" key="1">
    <citation type="submission" date="2020-03" db="EMBL/GenBank/DDBJ databases">
        <authorList>
            <person name="He L."/>
        </authorList>
    </citation>
    <scope>NUCLEOTIDE SEQUENCE</scope>
    <source>
        <strain evidence="2">CkLH20</strain>
    </source>
</reference>
<dbReference type="OrthoDB" id="265717at2759"/>